<reference evidence="4" key="2">
    <citation type="submission" date="2022-01" db="EMBL/GenBank/DDBJ databases">
        <authorList>
            <person name="Yamashiro T."/>
            <person name="Shiraishi A."/>
            <person name="Satake H."/>
            <person name="Nakayama K."/>
        </authorList>
    </citation>
    <scope>NUCLEOTIDE SEQUENCE</scope>
</reference>
<evidence type="ECO:0000313" key="5">
    <source>
        <dbReference type="Proteomes" id="UP001151760"/>
    </source>
</evidence>
<dbReference type="InterPro" id="IPR036875">
    <property type="entry name" value="Znf_CCHC_sf"/>
</dbReference>
<feature type="compositionally biased region" description="Basic and acidic residues" evidence="2">
    <location>
        <begin position="36"/>
        <end position="45"/>
    </location>
</feature>
<dbReference type="Gene3D" id="4.10.60.10">
    <property type="entry name" value="Zinc finger, CCHC-type"/>
    <property type="match status" value="1"/>
</dbReference>
<keyword evidence="1" id="KW-0863">Zinc-finger</keyword>
<keyword evidence="1" id="KW-0479">Metal-binding</keyword>
<keyword evidence="4" id="KW-0808">Transferase</keyword>
<keyword evidence="5" id="KW-1185">Reference proteome</keyword>
<dbReference type="Pfam" id="PF00098">
    <property type="entry name" value="zf-CCHC"/>
    <property type="match status" value="1"/>
</dbReference>
<feature type="compositionally biased region" description="Polar residues" evidence="2">
    <location>
        <begin position="275"/>
        <end position="287"/>
    </location>
</feature>
<comment type="caution">
    <text evidence="4">The sequence shown here is derived from an EMBL/GenBank/DDBJ whole genome shotgun (WGS) entry which is preliminary data.</text>
</comment>
<dbReference type="EMBL" id="BQNB010013449">
    <property type="protein sequence ID" value="GJT16118.1"/>
    <property type="molecule type" value="Genomic_DNA"/>
</dbReference>
<feature type="region of interest" description="Disordered" evidence="2">
    <location>
        <begin position="1"/>
        <end position="61"/>
    </location>
</feature>
<sequence length="361" mass="39500">MPPRMRTRSAGRPVAESRGGGTGGRVGRGGGRGRRPREGNDEHVNELNGQGVGQGIRANGGVEGVNENVGNQGNVGNQNGNVVNENVQENVGNVLVNGNRFLLDGLRKNERRGKDMSGCSVDQKVKYTAGSFVGKALTWWNSQIRTLSREVAVSMSWNDFKFMMIEEFCPSHEMQKLETELWNHAMVGAGHAAYTDRFHELARLVPHLVTPESRMIERYVYGLAPQIHGMVAATEPKTIQKAVQNGSIKKVEKRGNVGEPSKDKNGRDDNKRTRTGNAFATTANPIGRENTGTWPKCTTCNSYHAPGGPCRTCFNCNRPGHLAKDCRGVPRNVNPIITRNLTVEHVMSVVVPPISVQLVLD</sequence>
<name>A0ABQ5BNH0_9ASTR</name>
<dbReference type="PANTHER" id="PTHR34482">
    <property type="entry name" value="DNA DAMAGE-INDUCIBLE PROTEIN 1-LIKE"/>
    <property type="match status" value="1"/>
</dbReference>
<dbReference type="PANTHER" id="PTHR34482:SF36">
    <property type="entry name" value="RETROTRANSPOSON GAG DOMAIN-CONTAINING PROTEIN"/>
    <property type="match status" value="1"/>
</dbReference>
<keyword evidence="1" id="KW-0862">Zinc</keyword>
<organism evidence="4 5">
    <name type="scientific">Tanacetum coccineum</name>
    <dbReference type="NCBI Taxonomy" id="301880"/>
    <lineage>
        <taxon>Eukaryota</taxon>
        <taxon>Viridiplantae</taxon>
        <taxon>Streptophyta</taxon>
        <taxon>Embryophyta</taxon>
        <taxon>Tracheophyta</taxon>
        <taxon>Spermatophyta</taxon>
        <taxon>Magnoliopsida</taxon>
        <taxon>eudicotyledons</taxon>
        <taxon>Gunneridae</taxon>
        <taxon>Pentapetalae</taxon>
        <taxon>asterids</taxon>
        <taxon>campanulids</taxon>
        <taxon>Asterales</taxon>
        <taxon>Asteraceae</taxon>
        <taxon>Asteroideae</taxon>
        <taxon>Anthemideae</taxon>
        <taxon>Anthemidinae</taxon>
        <taxon>Tanacetum</taxon>
    </lineage>
</organism>
<dbReference type="InterPro" id="IPR005162">
    <property type="entry name" value="Retrotrans_gag_dom"/>
</dbReference>
<accession>A0ABQ5BNH0</accession>
<dbReference type="Proteomes" id="UP001151760">
    <property type="component" value="Unassembled WGS sequence"/>
</dbReference>
<reference evidence="4" key="1">
    <citation type="journal article" date="2022" name="Int. J. Mol. Sci.">
        <title>Draft Genome of Tanacetum Coccineum: Genomic Comparison of Closely Related Tanacetum-Family Plants.</title>
        <authorList>
            <person name="Yamashiro T."/>
            <person name="Shiraishi A."/>
            <person name="Nakayama K."/>
            <person name="Satake H."/>
        </authorList>
    </citation>
    <scope>NUCLEOTIDE SEQUENCE</scope>
</reference>
<keyword evidence="4" id="KW-0695">RNA-directed DNA polymerase</keyword>
<dbReference type="Pfam" id="PF03732">
    <property type="entry name" value="Retrotrans_gag"/>
    <property type="match status" value="1"/>
</dbReference>
<gene>
    <name evidence="4" type="ORF">Tco_0874824</name>
</gene>
<keyword evidence="4" id="KW-0548">Nucleotidyltransferase</keyword>
<evidence type="ECO:0000313" key="4">
    <source>
        <dbReference type="EMBL" id="GJT16118.1"/>
    </source>
</evidence>
<dbReference type="InterPro" id="IPR001878">
    <property type="entry name" value="Znf_CCHC"/>
</dbReference>
<dbReference type="GO" id="GO:0003964">
    <property type="term" value="F:RNA-directed DNA polymerase activity"/>
    <property type="evidence" value="ECO:0007669"/>
    <property type="project" value="UniProtKB-KW"/>
</dbReference>
<feature type="region of interest" description="Disordered" evidence="2">
    <location>
        <begin position="245"/>
        <end position="287"/>
    </location>
</feature>
<evidence type="ECO:0000256" key="1">
    <source>
        <dbReference type="PROSITE-ProRule" id="PRU00047"/>
    </source>
</evidence>
<dbReference type="SMART" id="SM00343">
    <property type="entry name" value="ZnF_C2HC"/>
    <property type="match status" value="1"/>
</dbReference>
<protein>
    <submittedName>
        <fullName evidence="4">Reverse transcriptase domain-containing protein</fullName>
    </submittedName>
</protein>
<dbReference type="SUPFAM" id="SSF57756">
    <property type="entry name" value="Retrovirus zinc finger-like domains"/>
    <property type="match status" value="1"/>
</dbReference>
<feature type="compositionally biased region" description="Gly residues" evidence="2">
    <location>
        <begin position="18"/>
        <end position="30"/>
    </location>
</feature>
<proteinExistence type="predicted"/>
<evidence type="ECO:0000256" key="2">
    <source>
        <dbReference type="SAM" id="MobiDB-lite"/>
    </source>
</evidence>
<dbReference type="PROSITE" id="PS50158">
    <property type="entry name" value="ZF_CCHC"/>
    <property type="match status" value="1"/>
</dbReference>
<evidence type="ECO:0000259" key="3">
    <source>
        <dbReference type="PROSITE" id="PS50158"/>
    </source>
</evidence>
<feature type="domain" description="CCHC-type" evidence="3">
    <location>
        <begin position="313"/>
        <end position="327"/>
    </location>
</feature>
<feature type="compositionally biased region" description="Basic and acidic residues" evidence="2">
    <location>
        <begin position="249"/>
        <end position="272"/>
    </location>
</feature>